<reference evidence="2 3" key="1">
    <citation type="submission" date="2016-11" db="EMBL/GenBank/DDBJ databases">
        <authorList>
            <person name="Jaros S."/>
            <person name="Januszkiewicz K."/>
            <person name="Wedrychowicz H."/>
        </authorList>
    </citation>
    <scope>NUCLEOTIDE SEQUENCE [LARGE SCALE GENOMIC DNA]</scope>
    <source>
        <strain evidence="2 3">DSM 15930</strain>
    </source>
</reference>
<dbReference type="Proteomes" id="UP000184038">
    <property type="component" value="Unassembled WGS sequence"/>
</dbReference>
<dbReference type="RefSeq" id="WP_073285327.1">
    <property type="nucleotide sequence ID" value="NZ_FRCP01000008.1"/>
</dbReference>
<keyword evidence="1" id="KW-0472">Membrane</keyword>
<keyword evidence="1" id="KW-0812">Transmembrane</keyword>
<keyword evidence="1" id="KW-1133">Transmembrane helix</keyword>
<dbReference type="AlphaFoldDB" id="A0A1M7HMY8"/>
<evidence type="ECO:0000313" key="2">
    <source>
        <dbReference type="EMBL" id="SHM29865.1"/>
    </source>
</evidence>
<evidence type="ECO:0000313" key="3">
    <source>
        <dbReference type="Proteomes" id="UP000184038"/>
    </source>
</evidence>
<gene>
    <name evidence="2" type="ORF">SAMN02746066_01467</name>
</gene>
<sequence length="178" mass="19858">MEEIFHEFGTAIIAIVTAVLILGVLFGISVSGKTGILQIAGVSVEKEETDYASYHDFDSVVTWHNRTKPVAAYTASYGRFFALSSTSFLSRYYAKDMEGTIYPMDKVILAKLFTNTMFGKVLDIRKADGTSVMSAYSVTDGSIRFPSTGVYVVYFQIRDRENLTSVWKIPIAVDERRS</sequence>
<accession>A0A1M7HMY8</accession>
<evidence type="ECO:0000256" key="1">
    <source>
        <dbReference type="SAM" id="Phobius"/>
    </source>
</evidence>
<dbReference type="EMBL" id="FRCP01000008">
    <property type="protein sequence ID" value="SHM29865.1"/>
    <property type="molecule type" value="Genomic_DNA"/>
</dbReference>
<feature type="transmembrane region" description="Helical" evidence="1">
    <location>
        <begin position="12"/>
        <end position="30"/>
    </location>
</feature>
<keyword evidence="3" id="KW-1185">Reference proteome</keyword>
<organism evidence="2 3">
    <name type="scientific">Anaerosporobacter mobilis DSM 15930</name>
    <dbReference type="NCBI Taxonomy" id="1120996"/>
    <lineage>
        <taxon>Bacteria</taxon>
        <taxon>Bacillati</taxon>
        <taxon>Bacillota</taxon>
        <taxon>Clostridia</taxon>
        <taxon>Lachnospirales</taxon>
        <taxon>Lachnospiraceae</taxon>
        <taxon>Anaerosporobacter</taxon>
    </lineage>
</organism>
<protein>
    <submittedName>
        <fullName evidence="2">Uncharacterized protein</fullName>
    </submittedName>
</protein>
<proteinExistence type="predicted"/>
<dbReference type="STRING" id="1120996.SAMN02746066_01467"/>
<dbReference type="OrthoDB" id="1924416at2"/>
<name>A0A1M7HMY8_9FIRM</name>